<dbReference type="Gene3D" id="3.20.20.80">
    <property type="entry name" value="Glycosidases"/>
    <property type="match status" value="1"/>
</dbReference>
<comment type="catalytic activity">
    <reaction evidence="1 6">
        <text>The enzyme specifically hydrolyzes (1-&gt;4)-beta-D-galactosidic linkages in type I arabinogalactans.</text>
        <dbReference type="EC" id="3.2.1.89"/>
    </reaction>
</comment>
<evidence type="ECO:0000256" key="5">
    <source>
        <dbReference type="ARBA" id="ARBA00023295"/>
    </source>
</evidence>
<dbReference type="RefSeq" id="WP_117725039.1">
    <property type="nucleotide sequence ID" value="NZ_QSUL01000012.1"/>
</dbReference>
<dbReference type="GO" id="GO:0015926">
    <property type="term" value="F:glucosidase activity"/>
    <property type="evidence" value="ECO:0007669"/>
    <property type="project" value="InterPro"/>
</dbReference>
<dbReference type="AlphaFoldDB" id="A0A3E5B639"/>
<comment type="caution">
    <text evidence="7">The sequence shown here is derived from an EMBL/GenBank/DDBJ whole genome shotgun (WGS) entry which is preliminary data.</text>
</comment>
<keyword evidence="4 6" id="KW-0378">Hydrolase</keyword>
<evidence type="ECO:0000256" key="1">
    <source>
        <dbReference type="ARBA" id="ARBA00001695"/>
    </source>
</evidence>
<dbReference type="EC" id="3.2.1.89" evidence="3 6"/>
<comment type="similarity">
    <text evidence="2 6">Belongs to the glycosyl hydrolase 53 family.</text>
</comment>
<evidence type="ECO:0000256" key="3">
    <source>
        <dbReference type="ARBA" id="ARBA00012556"/>
    </source>
</evidence>
<proteinExistence type="inferred from homology"/>
<dbReference type="PROSITE" id="PS51257">
    <property type="entry name" value="PROKAR_LIPOPROTEIN"/>
    <property type="match status" value="1"/>
</dbReference>
<feature type="signal peptide" evidence="6">
    <location>
        <begin position="1"/>
        <end position="25"/>
    </location>
</feature>
<dbReference type="InterPro" id="IPR011683">
    <property type="entry name" value="Glyco_hydro_53"/>
</dbReference>
<dbReference type="PANTHER" id="PTHR34983">
    <property type="entry name" value="ARABINOGALACTAN ENDO-BETA-1,4-GALACTANASE A"/>
    <property type="match status" value="1"/>
</dbReference>
<dbReference type="GO" id="GO:0045490">
    <property type="term" value="P:pectin catabolic process"/>
    <property type="evidence" value="ECO:0007669"/>
    <property type="project" value="TreeGrafter"/>
</dbReference>
<sequence>MKHMKFFSFLFSIAFAILACSSNNGTEPDPGLFPDDEETPTTEFAKGADISWVTEMEQKGMKFYNATGTATDCFQLMKDLGLNAIRLRVWVNPEEHDNWCNKEDLLAKAKRTASLGMDLMVDFHYSDWWADPGKQNIPAAWKSHSYEQMKTDVANHTVEVLQLLKDNQITPKWVQVGNETSNGFLWDMGKADQNPKQYAGLFAAGYDAVKTVFPQAIVIVHLDNGFDNGLYNWNLDILKNNGAKWDMIGMSLYPYWALESGKETSAGQTITDCIANIKKVSEKYNCDVMVVETGMECADNNGKLASASVLAEGKTMMTRIIKECRENTNGRCKGVFYWEPECKPSQYRLGAFTEDGYPTVIMDAFK</sequence>
<accession>A0A3E5B639</accession>
<dbReference type="PANTHER" id="PTHR34983:SF1">
    <property type="entry name" value="ARABINOGALACTAN ENDO-BETA-1,4-GALACTANASE A"/>
    <property type="match status" value="1"/>
</dbReference>
<keyword evidence="5 6" id="KW-0326">Glycosidase</keyword>
<evidence type="ECO:0000313" key="8">
    <source>
        <dbReference type="Proteomes" id="UP000260983"/>
    </source>
</evidence>
<dbReference type="EMBL" id="QSUL01000012">
    <property type="protein sequence ID" value="RGN33042.1"/>
    <property type="molecule type" value="Genomic_DNA"/>
</dbReference>
<evidence type="ECO:0000313" key="7">
    <source>
        <dbReference type="EMBL" id="RGN33042.1"/>
    </source>
</evidence>
<dbReference type="GO" id="GO:0031218">
    <property type="term" value="F:arabinogalactan endo-1,4-beta-galactosidase activity"/>
    <property type="evidence" value="ECO:0007669"/>
    <property type="project" value="UniProtKB-EC"/>
</dbReference>
<organism evidence="7 8">
    <name type="scientific">Bacteroides oleiciplenus</name>
    <dbReference type="NCBI Taxonomy" id="626931"/>
    <lineage>
        <taxon>Bacteria</taxon>
        <taxon>Pseudomonadati</taxon>
        <taxon>Bacteroidota</taxon>
        <taxon>Bacteroidia</taxon>
        <taxon>Bacteroidales</taxon>
        <taxon>Bacteroidaceae</taxon>
        <taxon>Bacteroides</taxon>
    </lineage>
</organism>
<keyword evidence="6" id="KW-0732">Signal</keyword>
<dbReference type="Proteomes" id="UP000260983">
    <property type="component" value="Unassembled WGS sequence"/>
</dbReference>
<protein>
    <recommendedName>
        <fullName evidence="3 6">Arabinogalactan endo-beta-1,4-galactanase</fullName>
        <ecNumber evidence="3 6">3.2.1.89</ecNumber>
    </recommendedName>
</protein>
<dbReference type="InterPro" id="IPR017853">
    <property type="entry name" value="GH"/>
</dbReference>
<dbReference type="SUPFAM" id="SSF51445">
    <property type="entry name" value="(Trans)glycosidases"/>
    <property type="match status" value="1"/>
</dbReference>
<evidence type="ECO:0000256" key="4">
    <source>
        <dbReference type="ARBA" id="ARBA00022801"/>
    </source>
</evidence>
<gene>
    <name evidence="7" type="ORF">DXB65_17480</name>
</gene>
<dbReference type="Pfam" id="PF07745">
    <property type="entry name" value="Glyco_hydro_53"/>
    <property type="match status" value="1"/>
</dbReference>
<evidence type="ECO:0000256" key="2">
    <source>
        <dbReference type="ARBA" id="ARBA00010687"/>
    </source>
</evidence>
<reference evidence="7 8" key="1">
    <citation type="submission" date="2018-08" db="EMBL/GenBank/DDBJ databases">
        <title>A genome reference for cultivated species of the human gut microbiota.</title>
        <authorList>
            <person name="Zou Y."/>
            <person name="Xue W."/>
            <person name="Luo G."/>
        </authorList>
    </citation>
    <scope>NUCLEOTIDE SEQUENCE [LARGE SCALE GENOMIC DNA]</scope>
    <source>
        <strain evidence="7 8">OM05-15BH</strain>
    </source>
</reference>
<evidence type="ECO:0000256" key="6">
    <source>
        <dbReference type="RuleBase" id="RU361192"/>
    </source>
</evidence>
<name>A0A3E5B639_9BACE</name>
<feature type="chain" id="PRO_5017497455" description="Arabinogalactan endo-beta-1,4-galactanase" evidence="6">
    <location>
        <begin position="26"/>
        <end position="366"/>
    </location>
</feature>